<dbReference type="SMART" id="SM00138">
    <property type="entry name" value="MeTrc"/>
    <property type="match status" value="1"/>
</dbReference>
<keyword evidence="4" id="KW-0802">TPR repeat</keyword>
<feature type="domain" description="CheR-type methyltransferase" evidence="5">
    <location>
        <begin position="11"/>
        <end position="271"/>
    </location>
</feature>
<dbReference type="InterPro" id="IPR000780">
    <property type="entry name" value="CheR_MeTrfase"/>
</dbReference>
<dbReference type="Gene3D" id="1.25.40.10">
    <property type="entry name" value="Tetratricopeptide repeat domain"/>
    <property type="match status" value="1"/>
</dbReference>
<dbReference type="SUPFAM" id="SSF48452">
    <property type="entry name" value="TPR-like"/>
    <property type="match status" value="1"/>
</dbReference>
<comment type="caution">
    <text evidence="6">The sequence shown here is derived from an EMBL/GenBank/DDBJ whole genome shotgun (WGS) entry which is preliminary data.</text>
</comment>
<dbReference type="EMBL" id="JADEXN010000029">
    <property type="protein sequence ID" value="MBE9039743.1"/>
    <property type="molecule type" value="Genomic_DNA"/>
</dbReference>
<keyword evidence="1" id="KW-0489">Methyltransferase</keyword>
<dbReference type="InterPro" id="IPR022642">
    <property type="entry name" value="CheR_C"/>
</dbReference>
<dbReference type="PANTHER" id="PTHR24422:SF19">
    <property type="entry name" value="CHEMOTAXIS PROTEIN METHYLTRANSFERASE"/>
    <property type="match status" value="1"/>
</dbReference>
<keyword evidence="3" id="KW-0949">S-adenosyl-L-methionine</keyword>
<evidence type="ECO:0000313" key="7">
    <source>
        <dbReference type="Proteomes" id="UP000621799"/>
    </source>
</evidence>
<evidence type="ECO:0000259" key="5">
    <source>
        <dbReference type="PROSITE" id="PS50123"/>
    </source>
</evidence>
<dbReference type="Pfam" id="PF01739">
    <property type="entry name" value="CheR"/>
    <property type="match status" value="1"/>
</dbReference>
<dbReference type="InterPro" id="IPR029063">
    <property type="entry name" value="SAM-dependent_MTases_sf"/>
</dbReference>
<dbReference type="CDD" id="cd02440">
    <property type="entry name" value="AdoMet_MTases"/>
    <property type="match status" value="1"/>
</dbReference>
<evidence type="ECO:0000256" key="2">
    <source>
        <dbReference type="ARBA" id="ARBA00022679"/>
    </source>
</evidence>
<dbReference type="PRINTS" id="PR00996">
    <property type="entry name" value="CHERMTFRASE"/>
</dbReference>
<dbReference type="RefSeq" id="WP_264320005.1">
    <property type="nucleotide sequence ID" value="NZ_JADEXN010000029.1"/>
</dbReference>
<dbReference type="PROSITE" id="PS50293">
    <property type="entry name" value="TPR_REGION"/>
    <property type="match status" value="1"/>
</dbReference>
<dbReference type="GO" id="GO:0008757">
    <property type="term" value="F:S-adenosylmethionine-dependent methyltransferase activity"/>
    <property type="evidence" value="ECO:0007669"/>
    <property type="project" value="InterPro"/>
</dbReference>
<feature type="repeat" description="TPR" evidence="4">
    <location>
        <begin position="343"/>
        <end position="376"/>
    </location>
</feature>
<evidence type="ECO:0000313" key="6">
    <source>
        <dbReference type="EMBL" id="MBE9039743.1"/>
    </source>
</evidence>
<proteinExistence type="predicted"/>
<dbReference type="Pfam" id="PF13181">
    <property type="entry name" value="TPR_8"/>
    <property type="match status" value="1"/>
</dbReference>
<dbReference type="SUPFAM" id="SSF53335">
    <property type="entry name" value="S-adenosyl-L-methionine-dependent methyltransferases"/>
    <property type="match status" value="1"/>
</dbReference>
<protein>
    <recommendedName>
        <fullName evidence="5">CheR-type methyltransferase domain-containing protein</fullName>
    </recommendedName>
</protein>
<dbReference type="PROSITE" id="PS50123">
    <property type="entry name" value="CHER"/>
    <property type="match status" value="1"/>
</dbReference>
<sequence>MNNSQRQEQWEIKTFLTQKMGFNPEAIGTRAIANAIARRMKACGMRDDRTYLKYLQTSRRELDALIEYLVIPETWFFRHRESFNFLRDFVSSLACREGTNRIFRVLSVPCSTGEEPYSIAIALMDAGLMASQIQIDAIDLSQVALTKAKQALYSRYSFREGYGPQRQRYFEQTPDGERVRDFVRQTVRFSHGNLLDPTVYYDRQPYNIIFCRNLLIYFSPSARKRARQILSRLLAPRGLLFVGYAETASLAASGFVLYSTPRAFAYQKVTKTLQTDTKVEPLGKKVRQHAKDTTKHITKHITKTIASNSESPIERARQLANWGEVQDAIALCELYLQQNPTSASTYVLLGEIYQSKGCDEQAEQCFQKALYLDPERCICLVYLALLQEGRGDIAGANVLRQRYRRFTQSHQT</sequence>
<dbReference type="PROSITE" id="PS50005">
    <property type="entry name" value="TPR"/>
    <property type="match status" value="1"/>
</dbReference>
<dbReference type="InterPro" id="IPR019734">
    <property type="entry name" value="TPR_rpt"/>
</dbReference>
<reference evidence="6" key="1">
    <citation type="submission" date="2020-10" db="EMBL/GenBank/DDBJ databases">
        <authorList>
            <person name="Castelo-Branco R."/>
            <person name="Eusebio N."/>
            <person name="Adriana R."/>
            <person name="Vieira A."/>
            <person name="Brugerolle De Fraissinette N."/>
            <person name="Rezende De Castro R."/>
            <person name="Schneider M.P."/>
            <person name="Vasconcelos V."/>
            <person name="Leao P.N."/>
        </authorList>
    </citation>
    <scope>NUCLEOTIDE SEQUENCE</scope>
    <source>
        <strain evidence="6">LEGE 11467</strain>
    </source>
</reference>
<name>A0A928Z7J1_9CYAN</name>
<evidence type="ECO:0000256" key="4">
    <source>
        <dbReference type="PROSITE-ProRule" id="PRU00339"/>
    </source>
</evidence>
<organism evidence="6 7">
    <name type="scientific">Zarconia navalis LEGE 11467</name>
    <dbReference type="NCBI Taxonomy" id="1828826"/>
    <lineage>
        <taxon>Bacteria</taxon>
        <taxon>Bacillati</taxon>
        <taxon>Cyanobacteriota</taxon>
        <taxon>Cyanophyceae</taxon>
        <taxon>Oscillatoriophycideae</taxon>
        <taxon>Oscillatoriales</taxon>
        <taxon>Oscillatoriales incertae sedis</taxon>
        <taxon>Zarconia</taxon>
        <taxon>Zarconia navalis</taxon>
    </lineage>
</organism>
<dbReference type="SMART" id="SM00028">
    <property type="entry name" value="TPR"/>
    <property type="match status" value="2"/>
</dbReference>
<evidence type="ECO:0000256" key="3">
    <source>
        <dbReference type="ARBA" id="ARBA00022691"/>
    </source>
</evidence>
<evidence type="ECO:0000256" key="1">
    <source>
        <dbReference type="ARBA" id="ARBA00022603"/>
    </source>
</evidence>
<gene>
    <name evidence="6" type="ORF">IQ235_02915</name>
</gene>
<accession>A0A928Z7J1</accession>
<dbReference type="InterPro" id="IPR050903">
    <property type="entry name" value="Bact_Chemotaxis_MeTrfase"/>
</dbReference>
<dbReference type="Proteomes" id="UP000621799">
    <property type="component" value="Unassembled WGS sequence"/>
</dbReference>
<dbReference type="PANTHER" id="PTHR24422">
    <property type="entry name" value="CHEMOTAXIS PROTEIN METHYLTRANSFERASE"/>
    <property type="match status" value="1"/>
</dbReference>
<dbReference type="GO" id="GO:0032259">
    <property type="term" value="P:methylation"/>
    <property type="evidence" value="ECO:0007669"/>
    <property type="project" value="UniProtKB-KW"/>
</dbReference>
<dbReference type="Gene3D" id="3.40.50.150">
    <property type="entry name" value="Vaccinia Virus protein VP39"/>
    <property type="match status" value="1"/>
</dbReference>
<dbReference type="AlphaFoldDB" id="A0A928Z7J1"/>
<dbReference type="InterPro" id="IPR011990">
    <property type="entry name" value="TPR-like_helical_dom_sf"/>
</dbReference>
<keyword evidence="2" id="KW-0808">Transferase</keyword>
<keyword evidence="7" id="KW-1185">Reference proteome</keyword>